<protein>
    <submittedName>
        <fullName evidence="2">Uncharacterized protein</fullName>
    </submittedName>
</protein>
<feature type="region of interest" description="Disordered" evidence="1">
    <location>
        <begin position="1"/>
        <end position="250"/>
    </location>
</feature>
<gene>
    <name evidence="2" type="primary">WBGene00273839</name>
</gene>
<accession>A0A2A6B8M6</accession>
<feature type="compositionally biased region" description="Basic residues" evidence="1">
    <location>
        <begin position="151"/>
        <end position="166"/>
    </location>
</feature>
<keyword evidence="3" id="KW-1185">Reference proteome</keyword>
<feature type="compositionally biased region" description="Basic and acidic residues" evidence="1">
    <location>
        <begin position="29"/>
        <end position="46"/>
    </location>
</feature>
<feature type="compositionally biased region" description="Basic and acidic residues" evidence="1">
    <location>
        <begin position="229"/>
        <end position="244"/>
    </location>
</feature>
<reference evidence="3" key="1">
    <citation type="journal article" date="2008" name="Nat. Genet.">
        <title>The Pristionchus pacificus genome provides a unique perspective on nematode lifestyle and parasitism.</title>
        <authorList>
            <person name="Dieterich C."/>
            <person name="Clifton S.W."/>
            <person name="Schuster L.N."/>
            <person name="Chinwalla A."/>
            <person name="Delehaunty K."/>
            <person name="Dinkelacker I."/>
            <person name="Fulton L."/>
            <person name="Fulton R."/>
            <person name="Godfrey J."/>
            <person name="Minx P."/>
            <person name="Mitreva M."/>
            <person name="Roeseler W."/>
            <person name="Tian H."/>
            <person name="Witte H."/>
            <person name="Yang S.P."/>
            <person name="Wilson R.K."/>
            <person name="Sommer R.J."/>
        </authorList>
    </citation>
    <scope>NUCLEOTIDE SEQUENCE [LARGE SCALE GENOMIC DNA]</scope>
    <source>
        <strain evidence="3">PS312</strain>
    </source>
</reference>
<name>A0A2A6B8M6_PRIPA</name>
<evidence type="ECO:0000256" key="1">
    <source>
        <dbReference type="SAM" id="MobiDB-lite"/>
    </source>
</evidence>
<dbReference type="AlphaFoldDB" id="A0A2A6B8M6"/>
<evidence type="ECO:0000313" key="2">
    <source>
        <dbReference type="EnsemblMetazoa" id="PPA35470.1"/>
    </source>
</evidence>
<accession>A0A8R1UPM6</accession>
<feature type="region of interest" description="Disordered" evidence="1">
    <location>
        <begin position="284"/>
        <end position="466"/>
    </location>
</feature>
<proteinExistence type="predicted"/>
<dbReference type="Proteomes" id="UP000005239">
    <property type="component" value="Unassembled WGS sequence"/>
</dbReference>
<organism evidence="2 3">
    <name type="scientific">Pristionchus pacificus</name>
    <name type="common">Parasitic nematode worm</name>
    <dbReference type="NCBI Taxonomy" id="54126"/>
    <lineage>
        <taxon>Eukaryota</taxon>
        <taxon>Metazoa</taxon>
        <taxon>Ecdysozoa</taxon>
        <taxon>Nematoda</taxon>
        <taxon>Chromadorea</taxon>
        <taxon>Rhabditida</taxon>
        <taxon>Rhabditina</taxon>
        <taxon>Diplogasteromorpha</taxon>
        <taxon>Diplogasteroidea</taxon>
        <taxon>Neodiplogasteridae</taxon>
        <taxon>Pristionchus</taxon>
    </lineage>
</organism>
<feature type="compositionally biased region" description="Basic and acidic residues" evidence="1">
    <location>
        <begin position="113"/>
        <end position="126"/>
    </location>
</feature>
<sequence length="515" mass="54111">MNQPQEEDPVKRAFQNALNQNVAASELDTPERVVTDGHAMTARDDGQQQSPQQEGAAEGGPNADKAPPSDDADDTVPGAPGTPGAQGTQGASPVSAPSPGQAQAIKKLAKTAMQEREMTAMDENNRSEQPSSDTGVSSEETVTTQAAVPQTKKKSTKRKKKKKKKTQTTMAPPPFYQFPFFGLLPQVQAQERRKRAKKKSATRDDPVHAAPAKAAPAPAPPPPASEPAAPKKLEAMKIQQKEDDNGYLNLADLQAEEKKLYGEEKKIGAPGEEYICLAEANEAAAPASNGSGSKDNTNSAPLNGGSGSGKAGKPPEPAKSPAAPGAAKSPLTKDEFQDAVLTPRPGAQAKPAPGTKTPPPKETKKTSLTNDASLSRKTRDKKGAVGGGVPPRPGAPVTPRPASPHPHQQPAPATSVGPNRHKTVRHATKEGPDAKTPQKGQPTKRKAGPPVMPVRPPTQMDKKGVVQYPVKKTSATKDEFQDAVLTPVNKSKSLELPGCRDSTVCALDIQNTRNT</sequence>
<feature type="compositionally biased region" description="Low complexity" evidence="1">
    <location>
        <begin position="77"/>
        <end position="91"/>
    </location>
</feature>
<evidence type="ECO:0000313" key="3">
    <source>
        <dbReference type="Proteomes" id="UP000005239"/>
    </source>
</evidence>
<reference evidence="2" key="2">
    <citation type="submission" date="2022-06" db="UniProtKB">
        <authorList>
            <consortium name="EnsemblMetazoa"/>
        </authorList>
    </citation>
    <scope>IDENTIFICATION</scope>
    <source>
        <strain evidence="2">PS312</strain>
    </source>
</reference>
<feature type="compositionally biased region" description="Pro residues" evidence="1">
    <location>
        <begin position="390"/>
        <end position="409"/>
    </location>
</feature>
<feature type="compositionally biased region" description="Polar residues" evidence="1">
    <location>
        <begin position="127"/>
        <end position="148"/>
    </location>
</feature>
<feature type="compositionally biased region" description="Low complexity" evidence="1">
    <location>
        <begin position="319"/>
        <end position="330"/>
    </location>
</feature>
<dbReference type="EnsemblMetazoa" id="PPA35470.1">
    <property type="protein sequence ID" value="PPA35470.1"/>
    <property type="gene ID" value="WBGene00273839"/>
</dbReference>